<protein>
    <submittedName>
        <fullName evidence="3">Rrp15p-domain-containing protein</fullName>
    </submittedName>
</protein>
<comment type="caution">
    <text evidence="3">The sequence shown here is derived from an EMBL/GenBank/DDBJ whole genome shotgun (WGS) entry which is preliminary data.</text>
</comment>
<feature type="region of interest" description="Disordered" evidence="2">
    <location>
        <begin position="1"/>
        <end position="208"/>
    </location>
</feature>
<feature type="compositionally biased region" description="Low complexity" evidence="2">
    <location>
        <begin position="71"/>
        <end position="89"/>
    </location>
</feature>
<feature type="compositionally biased region" description="Acidic residues" evidence="2">
    <location>
        <begin position="125"/>
        <end position="149"/>
    </location>
</feature>
<sequence>MAGPNAKKRSHQDYSLKGRMKAQRPLKKHKKQKHYNSDSDEDDEKTTENDKSFKPVNLMDSEDDLDNAVVDDGASSAGSGSDSESGQSDSEGDDDKTSTRDKLTKRKAAPTKAAQPKAKKTKQAEEDEKDAEDSDSEDDDLEENDEFDLDAVRDDSDADDNDDDDDDTLSTGKKPKSKRNDPGAFATSLSKILSTKLPTTRRADPVLSRSVDAHKAAQAITDSALEGKAKKQLRVQKLAALEKGRVRNVLVASRNETTGELEASTGQVMEKERQLRKVAQRGVVKLFNAVRAAQVRGVEAEREARKDGFVGVSSRKDKVTDMSRKGFLDLIASGGGDLKKGPIEEA</sequence>
<dbReference type="EMBL" id="JAPCWZ010000007">
    <property type="protein sequence ID" value="KAK8856811.1"/>
    <property type="molecule type" value="Genomic_DNA"/>
</dbReference>
<dbReference type="Proteomes" id="UP001390339">
    <property type="component" value="Unassembled WGS sequence"/>
</dbReference>
<comment type="similarity">
    <text evidence="1">Belongs to the RRP15 family.</text>
</comment>
<dbReference type="PANTHER" id="PTHR13245:SF14">
    <property type="entry name" value="RRP15-LIKE PROTEIN"/>
    <property type="match status" value="1"/>
</dbReference>
<keyword evidence="4" id="KW-1185">Reference proteome</keyword>
<evidence type="ECO:0000256" key="1">
    <source>
        <dbReference type="ARBA" id="ARBA00007462"/>
    </source>
</evidence>
<feature type="compositionally biased region" description="Basic residues" evidence="2">
    <location>
        <begin position="1"/>
        <end position="10"/>
    </location>
</feature>
<name>A0ABR2I391_9PEZI</name>
<dbReference type="Pfam" id="PF07890">
    <property type="entry name" value="Rrp15p"/>
    <property type="match status" value="1"/>
</dbReference>
<gene>
    <name evidence="3" type="ORF">PGQ11_012723</name>
</gene>
<evidence type="ECO:0000256" key="2">
    <source>
        <dbReference type="SAM" id="MobiDB-lite"/>
    </source>
</evidence>
<feature type="compositionally biased region" description="Polar residues" evidence="2">
    <location>
        <begin position="187"/>
        <end position="198"/>
    </location>
</feature>
<dbReference type="PANTHER" id="PTHR13245">
    <property type="entry name" value="RRP15-LIKE PROTEIN"/>
    <property type="match status" value="1"/>
</dbReference>
<proteinExistence type="inferred from homology"/>
<evidence type="ECO:0000313" key="3">
    <source>
        <dbReference type="EMBL" id="KAK8856811.1"/>
    </source>
</evidence>
<accession>A0ABR2I391</accession>
<dbReference type="InterPro" id="IPR012459">
    <property type="entry name" value="Rrp15"/>
</dbReference>
<evidence type="ECO:0000313" key="4">
    <source>
        <dbReference type="Proteomes" id="UP001390339"/>
    </source>
</evidence>
<feature type="compositionally biased region" description="Acidic residues" evidence="2">
    <location>
        <begin position="156"/>
        <end position="168"/>
    </location>
</feature>
<organism evidence="3 4">
    <name type="scientific">Apiospora arundinis</name>
    <dbReference type="NCBI Taxonomy" id="335852"/>
    <lineage>
        <taxon>Eukaryota</taxon>
        <taxon>Fungi</taxon>
        <taxon>Dikarya</taxon>
        <taxon>Ascomycota</taxon>
        <taxon>Pezizomycotina</taxon>
        <taxon>Sordariomycetes</taxon>
        <taxon>Xylariomycetidae</taxon>
        <taxon>Amphisphaeriales</taxon>
        <taxon>Apiosporaceae</taxon>
        <taxon>Apiospora</taxon>
    </lineage>
</organism>
<feature type="compositionally biased region" description="Basic residues" evidence="2">
    <location>
        <begin position="18"/>
        <end position="34"/>
    </location>
</feature>
<reference evidence="3 4" key="1">
    <citation type="journal article" date="2024" name="IMA Fungus">
        <title>Apiospora arundinis, a panoply of carbohydrate-active enzymes and secondary metabolites.</title>
        <authorList>
            <person name="Sorensen T."/>
            <person name="Petersen C."/>
            <person name="Muurmann A.T."/>
            <person name="Christiansen J.V."/>
            <person name="Brundto M.L."/>
            <person name="Overgaard C.K."/>
            <person name="Boysen A.T."/>
            <person name="Wollenberg R.D."/>
            <person name="Larsen T.O."/>
            <person name="Sorensen J.L."/>
            <person name="Nielsen K.L."/>
            <person name="Sondergaard T.E."/>
        </authorList>
    </citation>
    <scope>NUCLEOTIDE SEQUENCE [LARGE SCALE GENOMIC DNA]</scope>
    <source>
        <strain evidence="3 4">AAU 773</strain>
    </source>
</reference>